<evidence type="ECO:0000313" key="2">
    <source>
        <dbReference type="EMBL" id="CCE66969.1"/>
    </source>
</evidence>
<gene>
    <name evidence="2" type="ORF">MHM_04510</name>
</gene>
<dbReference type="EMBL" id="HE613254">
    <property type="protein sequence ID" value="CCE66969.1"/>
    <property type="molecule type" value="Genomic_DNA"/>
</dbReference>
<name>G8C3S1_9MOLU</name>
<dbReference type="PATRIC" id="fig|1116213.3.peg.489"/>
<dbReference type="HOGENOM" id="CLU_107062_0_0_14"/>
<dbReference type="RefSeq" id="WP_015511834.1">
    <property type="nucleotide sequence ID" value="NC_021007.1"/>
</dbReference>
<evidence type="ECO:0000256" key="1">
    <source>
        <dbReference type="SAM" id="MobiDB-lite"/>
    </source>
</evidence>
<dbReference type="PROSITE" id="PS51257">
    <property type="entry name" value="PROKAR_LIPOPROTEIN"/>
    <property type="match status" value="1"/>
</dbReference>
<feature type="region of interest" description="Disordered" evidence="1">
    <location>
        <begin position="69"/>
        <end position="88"/>
    </location>
</feature>
<reference evidence="2" key="2">
    <citation type="submission" date="2011-11" db="EMBL/GenBank/DDBJ databases">
        <authorList>
            <person name="Barker E."/>
        </authorList>
    </citation>
    <scope>NUCLEOTIDE SEQUENCE</scope>
    <source>
        <strain evidence="2">Birmingham 1</strain>
    </source>
</reference>
<accession>G8C3S1</accession>
<feature type="compositionally biased region" description="Acidic residues" evidence="1">
    <location>
        <begin position="72"/>
        <end position="81"/>
    </location>
</feature>
<reference evidence="2" key="1">
    <citation type="submission" date="2011-11" db="EMBL/GenBank/DDBJ databases">
        <title>Complete genome sequence of Candidatus Mycoplasma haemominutum.</title>
        <authorList>
            <person name="Barker E.N."/>
            <person name="Darby A.C."/>
            <person name="Helps C.R."/>
            <person name="Peters I.R."/>
            <person name="Hughes M.A."/>
            <person name="Radford A.D."/>
            <person name="Novacco M."/>
            <person name="Boretti F."/>
            <person name="Hofmann-Lehmann R."/>
            <person name="Tasker S."/>
        </authorList>
    </citation>
    <scope>NUCLEOTIDE SEQUENCE</scope>
    <source>
        <strain evidence="2">Birmingham 1</strain>
    </source>
</reference>
<sequence>MKYFTPIVGGVVCTGGSACAIAVPVTLTEGAGSTGLVISKCQEEEITRSSATVAFGDKSTRRVCWKLKQDSDSDDEEESESTEVQSDENKLSEILMRVWERQDSLVSQNELDSNWKVECNDKKWKTESNSNFKFFGYCSSSGSDQNTNYPFLEVTGDTNSSTKLSVCFKGQNCFTDSTSSGTSTFKTKDANEWKELEFQKK</sequence>
<dbReference type="AlphaFoldDB" id="G8C3S1"/>
<evidence type="ECO:0008006" key="3">
    <source>
        <dbReference type="Google" id="ProtNLM"/>
    </source>
</evidence>
<dbReference type="KEGG" id="mhb:MHM_04510"/>
<organism evidence="2">
    <name type="scientific">Candidatus Mycoplasma haematominutum 'Birmingham 1'</name>
    <dbReference type="NCBI Taxonomy" id="1116213"/>
    <lineage>
        <taxon>Bacteria</taxon>
        <taxon>Bacillati</taxon>
        <taxon>Mycoplasmatota</taxon>
        <taxon>Mollicutes</taxon>
        <taxon>Mycoplasmataceae</taxon>
        <taxon>Mycoplasma</taxon>
    </lineage>
</organism>
<protein>
    <recommendedName>
        <fullName evidence="3">Lipoprotein</fullName>
    </recommendedName>
</protein>
<proteinExistence type="predicted"/>